<dbReference type="InterPro" id="IPR011990">
    <property type="entry name" value="TPR-like_helical_dom_sf"/>
</dbReference>
<dbReference type="PANTHER" id="PTHR12616:SF1">
    <property type="entry name" value="VACUOLAR PROTEIN SORTING-ASSOCIATED PROTEIN 41 HOMOLOG"/>
    <property type="match status" value="1"/>
</dbReference>
<dbReference type="Gene3D" id="1.25.40.10">
    <property type="entry name" value="Tetratricopeptide repeat domain"/>
    <property type="match status" value="1"/>
</dbReference>
<evidence type="ECO:0000313" key="7">
    <source>
        <dbReference type="Proteomes" id="UP000815677"/>
    </source>
</evidence>
<evidence type="ECO:0000256" key="3">
    <source>
        <dbReference type="PROSITE-ProRule" id="PRU01006"/>
    </source>
</evidence>
<feature type="region of interest" description="Disordered" evidence="4">
    <location>
        <begin position="1070"/>
        <end position="1101"/>
    </location>
</feature>
<dbReference type="InterPro" id="IPR057780">
    <property type="entry name" value="Beta-prop_Vps41"/>
</dbReference>
<feature type="compositionally biased region" description="Basic and acidic residues" evidence="4">
    <location>
        <begin position="1196"/>
        <end position="1206"/>
    </location>
</feature>
<dbReference type="Pfam" id="PF23556">
    <property type="entry name" value="TPR_Vps41"/>
    <property type="match status" value="1"/>
</dbReference>
<reference evidence="6" key="1">
    <citation type="submission" date="2014-09" db="EMBL/GenBank/DDBJ databases">
        <title>Genome sequence of the luminous mushroom Mycena chlorophos for searching fungal bioluminescence genes.</title>
        <authorList>
            <person name="Tanaka Y."/>
            <person name="Kasuga D."/>
            <person name="Oba Y."/>
            <person name="Hase S."/>
            <person name="Sato K."/>
            <person name="Oba Y."/>
            <person name="Sakakibara Y."/>
        </authorList>
    </citation>
    <scope>NUCLEOTIDE SEQUENCE</scope>
</reference>
<feature type="region of interest" description="Disordered" evidence="4">
    <location>
        <begin position="1380"/>
        <end position="1412"/>
    </location>
</feature>
<dbReference type="InterPro" id="IPR015943">
    <property type="entry name" value="WD40/YVTN_repeat-like_dom_sf"/>
</dbReference>
<dbReference type="SUPFAM" id="SSF50978">
    <property type="entry name" value="WD40 repeat-like"/>
    <property type="match status" value="1"/>
</dbReference>
<name>A0ABQ0LHA5_MYCCL</name>
<feature type="repeat" description="CHCR" evidence="3">
    <location>
        <begin position="683"/>
        <end position="827"/>
    </location>
</feature>
<feature type="compositionally biased region" description="Polar residues" evidence="4">
    <location>
        <begin position="1"/>
        <end position="14"/>
    </location>
</feature>
<keyword evidence="1" id="KW-0813">Transport</keyword>
<keyword evidence="7" id="KW-1185">Reference proteome</keyword>
<gene>
    <name evidence="6" type="ORF">MCHLO_07669</name>
</gene>
<feature type="region of interest" description="Disordered" evidence="4">
    <location>
        <begin position="1196"/>
        <end position="1226"/>
    </location>
</feature>
<keyword evidence="2" id="KW-0653">Protein transport</keyword>
<dbReference type="InterPro" id="IPR000547">
    <property type="entry name" value="Clathrin_H-chain/VPS_repeat"/>
</dbReference>
<dbReference type="EMBL" id="DF846472">
    <property type="protein sequence ID" value="GAT50427.1"/>
    <property type="molecule type" value="Genomic_DNA"/>
</dbReference>
<protein>
    <submittedName>
        <fullName evidence="6">Vacuolar assembling protein</fullName>
    </submittedName>
</protein>
<dbReference type="InterPro" id="IPR001680">
    <property type="entry name" value="WD40_rpt"/>
</dbReference>
<feature type="compositionally biased region" description="Acidic residues" evidence="4">
    <location>
        <begin position="49"/>
        <end position="65"/>
    </location>
</feature>
<evidence type="ECO:0000256" key="2">
    <source>
        <dbReference type="ARBA" id="ARBA00022927"/>
    </source>
</evidence>
<evidence type="ECO:0000256" key="4">
    <source>
        <dbReference type="SAM" id="MobiDB-lite"/>
    </source>
</evidence>
<dbReference type="InterPro" id="IPR036322">
    <property type="entry name" value="WD40_repeat_dom_sf"/>
</dbReference>
<proteinExistence type="predicted"/>
<evidence type="ECO:0000259" key="5">
    <source>
        <dbReference type="Pfam" id="PF23411"/>
    </source>
</evidence>
<feature type="compositionally biased region" description="Polar residues" evidence="4">
    <location>
        <begin position="1081"/>
        <end position="1094"/>
    </location>
</feature>
<organism evidence="6 7">
    <name type="scientific">Mycena chlorophos</name>
    <name type="common">Agaric fungus</name>
    <name type="synonym">Agaricus chlorophos</name>
    <dbReference type="NCBI Taxonomy" id="658473"/>
    <lineage>
        <taxon>Eukaryota</taxon>
        <taxon>Fungi</taxon>
        <taxon>Dikarya</taxon>
        <taxon>Basidiomycota</taxon>
        <taxon>Agaricomycotina</taxon>
        <taxon>Agaricomycetes</taxon>
        <taxon>Agaricomycetidae</taxon>
        <taxon>Agaricales</taxon>
        <taxon>Marasmiineae</taxon>
        <taxon>Mycenaceae</taxon>
        <taxon>Mycena</taxon>
    </lineage>
</organism>
<feature type="region of interest" description="Disordered" evidence="4">
    <location>
        <begin position="1"/>
        <end position="66"/>
    </location>
</feature>
<dbReference type="CDD" id="cd11655">
    <property type="entry name" value="rap1_myb-like"/>
    <property type="match status" value="2"/>
</dbReference>
<dbReference type="PROSITE" id="PS50236">
    <property type="entry name" value="CHCR"/>
    <property type="match status" value="1"/>
</dbReference>
<dbReference type="PANTHER" id="PTHR12616">
    <property type="entry name" value="VACUOLAR PROTEIN SORTING VPS41"/>
    <property type="match status" value="1"/>
</dbReference>
<dbReference type="SMART" id="SM00299">
    <property type="entry name" value="CLH"/>
    <property type="match status" value="1"/>
</dbReference>
<dbReference type="SMART" id="SM00320">
    <property type="entry name" value="WD40"/>
    <property type="match status" value="2"/>
</dbReference>
<dbReference type="Proteomes" id="UP000815677">
    <property type="component" value="Unassembled WGS sequence"/>
</dbReference>
<feature type="domain" description="Vps41 beta-propeller" evidence="5">
    <location>
        <begin position="68"/>
        <end position="429"/>
    </location>
</feature>
<evidence type="ECO:0000256" key="1">
    <source>
        <dbReference type="ARBA" id="ARBA00022448"/>
    </source>
</evidence>
<dbReference type="Gene3D" id="2.130.10.10">
    <property type="entry name" value="YVTN repeat-like/Quinoprotein amine dehydrogenase"/>
    <property type="match status" value="1"/>
</dbReference>
<sequence>MAATALQENGTSVLNGEKDGDIVQSPVSANSGRTESEEEEEYAGRSEESDGSAEEEDDDEDDDDEPALKYERLGGALPDLLKRDSGSALVVSKNLMAMGTHAGFVHLLDLAGKRIKSFKPHMASVMDICLDETAEWVATASLDGQIVIHSAAESFSFDLKRPIRAISLEPNFAKKTTRAFVCGGMAGNLIMYERGWLGHKDTILHTGEGPIWAVKWRGRLIAWANDLGVKIYDTVSQTRITFIDRPANSPRADLFKCTLHWQDDSTLLIAWADHVKVARVRARPRTQTSSAASAGLPPLLVEITLVLKVDCMIAGLVPHLNSHTVSSPTPSISSNSQPPTQTSTQTHYLLLAYTPPDSSIFTDEPNPDWKKKAAERPELRIVSPTGAELAADALSVADYGKWGCNDYVLAEADDQVYVVLSPRDIVVVRRRDRRDHIAWLVERQRYEEALGEVEALEAETGGASSGDGVVSATEIGQRYIEHLVSDGNFVAAARLTPKVCGRDAKRWENWIFLFQQKRQMQAIIPFVPTDSPRLDHLVYEMILAHFLSHDRRTLLQTIKEWPKEIYDISAVIVAVLAELQRTASTSNLAAPTLAASSPAPSDKVTLMECLAELYVANRQPGKALSYLLRLRRPNVFELIRENNLFTDVQDQALQLVEFDHELMEKRKAALPEGVVSNEKSEAIQLLVDHIHSIPVSRVVAQLQSRPYFLFLYLDALTEKEPHMVSEFADVQVKLYAEFATPRLIDFLRASNEYTLEKAYKVCEERNLVPEMVFLLGRMGNNKQALTLIIERLGDVHRAIDFAKEQNDDDLWEDLLKYSETRPTFIRGLLENVGPEISPIRLIRRIKNGLEIDGLQEALVKILQDFHLQISLLEGCQTILNGDSADFARKLHKDQTAGFLLTGKSTCPMCEQPLVETHQRLVVLFLCRHVVHADCTSGAERLPPPPQPDPVFRGLGVSGQTDAARGLSGKIAFEAVVRARLGHVHVDWLTATPTMGRGTAFTDEDDRNLVAYLASLPLNAGRRSQAIYKLLVANAEGKWPWASRHPSGGWQGRYRNAASDFDERILVERHREPLPPLPPALQSASDTQGTGTESESGPAPRNLTAFTKEDEDNLCVFFAQHRPGGRGRLSETLYKTLVENKDGKHPWATRHPAGSWRSHYRRHAARIDARILAIQSIAGGLQAGIAEHCDGVVEDAQAEHGRKRPDGDSCTPRSAPDAHVQEHAAPDGRVLVPFTEEDIENLCKFLSGQRPLEGGRQYRSNVFYDKLVEDKDGAAHWANRHSAASWYRYYRRHQQELDTRILALQREEIAAAAASAIQSSVDPQRSLEVRVESSILPEAIEGDEGIKNLIMPVRPSQSATSRRTAMEPDLVNSLKKLAIDATPTSNDDDINANRQMNGKSSLSSVEPPPEPRVSGQVVTALSERSNQPFSLSSTPATMDPAARAFDMHAFLFADALDTSNSLLLLYNGNAVPLGNCRTDYVSAGDLNPPSGNLYLLPT</sequence>
<evidence type="ECO:0000313" key="6">
    <source>
        <dbReference type="EMBL" id="GAT50427.1"/>
    </source>
</evidence>
<dbReference type="InterPro" id="IPR045111">
    <property type="entry name" value="Vps41/Vps8"/>
</dbReference>
<dbReference type="Gene3D" id="1.10.10.60">
    <property type="entry name" value="Homeodomain-like"/>
    <property type="match status" value="2"/>
</dbReference>
<dbReference type="Pfam" id="PF23411">
    <property type="entry name" value="Beta-prop_Vps41"/>
    <property type="match status" value="1"/>
</dbReference>
<accession>A0ABQ0LHA5</accession>